<organism evidence="2 3">
    <name type="scientific">Saccharothrix texasensis</name>
    <dbReference type="NCBI Taxonomy" id="103734"/>
    <lineage>
        <taxon>Bacteria</taxon>
        <taxon>Bacillati</taxon>
        <taxon>Actinomycetota</taxon>
        <taxon>Actinomycetes</taxon>
        <taxon>Pseudonocardiales</taxon>
        <taxon>Pseudonocardiaceae</taxon>
        <taxon>Saccharothrix</taxon>
    </lineage>
</organism>
<protein>
    <submittedName>
        <fullName evidence="2">Uncharacterized protein</fullName>
    </submittedName>
</protein>
<evidence type="ECO:0000256" key="1">
    <source>
        <dbReference type="SAM" id="MobiDB-lite"/>
    </source>
</evidence>
<keyword evidence="3" id="KW-1185">Reference proteome</keyword>
<dbReference type="RefSeq" id="WP_148089062.1">
    <property type="nucleotide sequence ID" value="NZ_RJKM01000001.1"/>
</dbReference>
<proteinExistence type="predicted"/>
<evidence type="ECO:0000313" key="2">
    <source>
        <dbReference type="EMBL" id="ROP42449.1"/>
    </source>
</evidence>
<sequence length="95" mass="9950">MPNVTAAHGIGSAARQDGTSVKALGQLDEPPGFRRGYGEARANTLLDWNNSALWCNRTRTQSIDLDADVVGGATVVVVGMADENAGSYLACQVKT</sequence>
<dbReference type="Proteomes" id="UP000268727">
    <property type="component" value="Unassembled WGS sequence"/>
</dbReference>
<reference evidence="2 3" key="1">
    <citation type="submission" date="2018-11" db="EMBL/GenBank/DDBJ databases">
        <title>Sequencing the genomes of 1000 actinobacteria strains.</title>
        <authorList>
            <person name="Klenk H.-P."/>
        </authorList>
    </citation>
    <scope>NUCLEOTIDE SEQUENCE [LARGE SCALE GENOMIC DNA]</scope>
    <source>
        <strain evidence="2 3">DSM 44231</strain>
    </source>
</reference>
<name>A0A3N1HIX9_9PSEU</name>
<dbReference type="EMBL" id="RJKM01000001">
    <property type="protein sequence ID" value="ROP42449.1"/>
    <property type="molecule type" value="Genomic_DNA"/>
</dbReference>
<gene>
    <name evidence="2" type="ORF">EDD40_7951</name>
</gene>
<evidence type="ECO:0000313" key="3">
    <source>
        <dbReference type="Proteomes" id="UP000268727"/>
    </source>
</evidence>
<comment type="caution">
    <text evidence="2">The sequence shown here is derived from an EMBL/GenBank/DDBJ whole genome shotgun (WGS) entry which is preliminary data.</text>
</comment>
<feature type="region of interest" description="Disordered" evidence="1">
    <location>
        <begin position="1"/>
        <end position="35"/>
    </location>
</feature>
<dbReference type="AlphaFoldDB" id="A0A3N1HIX9"/>
<accession>A0A3N1HIX9</accession>